<feature type="domain" description="PAC" evidence="9">
    <location>
        <begin position="1277"/>
        <end position="1330"/>
    </location>
</feature>
<dbReference type="InterPro" id="IPR035965">
    <property type="entry name" value="PAS-like_dom_sf"/>
</dbReference>
<feature type="domain" description="Histidine kinase" evidence="7">
    <location>
        <begin position="1348"/>
        <end position="1562"/>
    </location>
</feature>
<evidence type="ECO:0000259" key="9">
    <source>
        <dbReference type="PROSITE" id="PS50113"/>
    </source>
</evidence>
<evidence type="ECO:0000256" key="1">
    <source>
        <dbReference type="ARBA" id="ARBA00000085"/>
    </source>
</evidence>
<evidence type="ECO:0000259" key="8">
    <source>
        <dbReference type="PROSITE" id="PS50112"/>
    </source>
</evidence>
<proteinExistence type="predicted"/>
<dbReference type="PANTHER" id="PTHR43304">
    <property type="entry name" value="PHYTOCHROME-LIKE PROTEIN CPH1"/>
    <property type="match status" value="1"/>
</dbReference>
<dbReference type="PROSITE" id="PS50113">
    <property type="entry name" value="PAC"/>
    <property type="match status" value="7"/>
</dbReference>
<evidence type="ECO:0000313" key="11">
    <source>
        <dbReference type="Proteomes" id="UP001165297"/>
    </source>
</evidence>
<dbReference type="Pfam" id="PF02518">
    <property type="entry name" value="HATPase_c"/>
    <property type="match status" value="1"/>
</dbReference>
<evidence type="ECO:0000256" key="5">
    <source>
        <dbReference type="ARBA" id="ARBA00022777"/>
    </source>
</evidence>
<dbReference type="SMART" id="SM00387">
    <property type="entry name" value="HATPase_c"/>
    <property type="match status" value="1"/>
</dbReference>
<dbReference type="SUPFAM" id="SSF55874">
    <property type="entry name" value="ATPase domain of HSP90 chaperone/DNA topoisomerase II/histidine kinase"/>
    <property type="match status" value="1"/>
</dbReference>
<dbReference type="InterPro" id="IPR005467">
    <property type="entry name" value="His_kinase_dom"/>
</dbReference>
<dbReference type="EMBL" id="JAJADQ010000002">
    <property type="protein sequence ID" value="MCB2377151.1"/>
    <property type="molecule type" value="Genomic_DNA"/>
</dbReference>
<gene>
    <name evidence="10" type="ORF">LGH70_06130</name>
</gene>
<protein>
    <recommendedName>
        <fullName evidence="2">histidine kinase</fullName>
        <ecNumber evidence="2">2.7.13.3</ecNumber>
    </recommendedName>
</protein>
<evidence type="ECO:0000313" key="10">
    <source>
        <dbReference type="EMBL" id="MCB2377151.1"/>
    </source>
</evidence>
<dbReference type="SUPFAM" id="SSF47384">
    <property type="entry name" value="Homodimeric domain of signal transducing histidine kinase"/>
    <property type="match status" value="1"/>
</dbReference>
<dbReference type="InterPro" id="IPR000700">
    <property type="entry name" value="PAS-assoc_C"/>
</dbReference>
<accession>A0ABS8AB81</accession>
<feature type="domain" description="PAC" evidence="9">
    <location>
        <begin position="762"/>
        <end position="814"/>
    </location>
</feature>
<dbReference type="SUPFAM" id="SSF55785">
    <property type="entry name" value="PYP-like sensor domain (PAS domain)"/>
    <property type="match status" value="9"/>
</dbReference>
<comment type="caution">
    <text evidence="10">The sequence shown here is derived from an EMBL/GenBank/DDBJ whole genome shotgun (WGS) entry which is preliminary data.</text>
</comment>
<feature type="domain" description="PAS" evidence="8">
    <location>
        <begin position="1204"/>
        <end position="1274"/>
    </location>
</feature>
<dbReference type="NCBIfam" id="TIGR00229">
    <property type="entry name" value="sensory_box"/>
    <property type="match status" value="6"/>
</dbReference>
<dbReference type="SMART" id="SM00086">
    <property type="entry name" value="PAC"/>
    <property type="match status" value="6"/>
</dbReference>
<organism evidence="10 11">
    <name type="scientific">Hymenobacter nitidus</name>
    <dbReference type="NCBI Taxonomy" id="2880929"/>
    <lineage>
        <taxon>Bacteria</taxon>
        <taxon>Pseudomonadati</taxon>
        <taxon>Bacteroidota</taxon>
        <taxon>Cytophagia</taxon>
        <taxon>Cytophagales</taxon>
        <taxon>Hymenobacteraceae</taxon>
        <taxon>Hymenobacter</taxon>
    </lineage>
</organism>
<feature type="domain" description="PAC" evidence="9">
    <location>
        <begin position="234"/>
        <end position="291"/>
    </location>
</feature>
<dbReference type="CDD" id="cd00082">
    <property type="entry name" value="HisKA"/>
    <property type="match status" value="1"/>
</dbReference>
<dbReference type="Gene3D" id="3.30.450.20">
    <property type="entry name" value="PAS domain"/>
    <property type="match status" value="9"/>
</dbReference>
<feature type="domain" description="PAC" evidence="9">
    <location>
        <begin position="371"/>
        <end position="424"/>
    </location>
</feature>
<dbReference type="PRINTS" id="PR00344">
    <property type="entry name" value="BCTRLSENSOR"/>
</dbReference>
<dbReference type="SMART" id="SM00091">
    <property type="entry name" value="PAS"/>
    <property type="match status" value="8"/>
</dbReference>
<feature type="domain" description="PAC" evidence="9">
    <location>
        <begin position="1151"/>
        <end position="1203"/>
    </location>
</feature>
<dbReference type="InterPro" id="IPR004358">
    <property type="entry name" value="Sig_transdc_His_kin-like_C"/>
</dbReference>
<feature type="domain" description="PAC" evidence="9">
    <location>
        <begin position="638"/>
        <end position="688"/>
    </location>
</feature>
<dbReference type="InterPro" id="IPR013655">
    <property type="entry name" value="PAS_fold_3"/>
</dbReference>
<dbReference type="Gene3D" id="3.30.565.10">
    <property type="entry name" value="Histidine kinase-like ATPase, C-terminal domain"/>
    <property type="match status" value="1"/>
</dbReference>
<dbReference type="InterPro" id="IPR001610">
    <property type="entry name" value="PAC"/>
</dbReference>
<keyword evidence="5" id="KW-0418">Kinase</keyword>
<dbReference type="PROSITE" id="PS50109">
    <property type="entry name" value="HIS_KIN"/>
    <property type="match status" value="1"/>
</dbReference>
<name>A0ABS8AB81_9BACT</name>
<dbReference type="RefSeq" id="WP_226183681.1">
    <property type="nucleotide sequence ID" value="NZ_JAJADQ010000002.1"/>
</dbReference>
<feature type="domain" description="PAS" evidence="8">
    <location>
        <begin position="299"/>
        <end position="374"/>
    </location>
</feature>
<evidence type="ECO:0000256" key="2">
    <source>
        <dbReference type="ARBA" id="ARBA00012438"/>
    </source>
</evidence>
<feature type="domain" description="PAS" evidence="8">
    <location>
        <begin position="565"/>
        <end position="635"/>
    </location>
</feature>
<dbReference type="InterPro" id="IPR013656">
    <property type="entry name" value="PAS_4"/>
</dbReference>
<dbReference type="CDD" id="cd00130">
    <property type="entry name" value="PAS"/>
    <property type="match status" value="6"/>
</dbReference>
<comment type="catalytic activity">
    <reaction evidence="1">
        <text>ATP + protein L-histidine = ADP + protein N-phospho-L-histidine.</text>
        <dbReference type="EC" id="2.7.13.3"/>
    </reaction>
</comment>
<dbReference type="EC" id="2.7.13.3" evidence="2"/>
<feature type="compositionally biased region" description="Polar residues" evidence="6">
    <location>
        <begin position="137"/>
        <end position="159"/>
    </location>
</feature>
<feature type="region of interest" description="Disordered" evidence="6">
    <location>
        <begin position="117"/>
        <end position="163"/>
    </location>
</feature>
<feature type="domain" description="PAC" evidence="9">
    <location>
        <begin position="1025"/>
        <end position="1077"/>
    </location>
</feature>
<dbReference type="Pfam" id="PF08448">
    <property type="entry name" value="PAS_4"/>
    <property type="match status" value="2"/>
</dbReference>
<keyword evidence="4" id="KW-0808">Transferase</keyword>
<dbReference type="PROSITE" id="PS50112">
    <property type="entry name" value="PAS"/>
    <property type="match status" value="5"/>
</dbReference>
<sequence>MLAHPDYQALFEALPDVHLALTPELLVVAASAGAARIAGCPLAAMLGKPAADVFVAQAGPASALVAAQLRAALPPGQPRLEVYETTSGGWHHRAWSVLSPAGDLRYYMYRAAPQSTGSAGPAAAQPVPEQPRGEASGQPSSRAGTILNPGQQQEQQRLSDQGRHLQQILSQVPAHIATLLGPDHVYGFLNEKGNQLFGGKVQLGMPAALAVPELVTNGYIKLVDEIYRTGKPFELSEMPMVQPPAADGSVETLYFDGVLRPLTGEQGQTQGVLVFGIDVTERVLAKQRTAELMAEIREQDAQFRSMVEALPLFVYITDVEGNMLYINPQRYEYTGQGPDPEFRHWQQALHPDDRGRMLREFARGRELQQAWSGEFRLRRHDGAYRWQLLRAVPMLRPTDGAVIRWYGSSVDIDDQKQFQQQLEAKDEQLQRILNNLPAIINTMEGPEHRYAFMSEQFRQVLGGRGQLGDRVVDAQPEVAEQGFVRVLDEVYRTGEPYRANEQRVDVTNALSGRLETHYYNFSYQLLPPLEGQPDTRGILSFAVDVTEQVVTRQRAEALLTEIGRSNERLRRMTEALPVMTFINDATGRTEYSSPQWWQYAGYPENTDVNEAWATVVHPDDRARATAEYAAALAQKRGWSMEVRLRRHDGQYRWHLSHTVPANTVDGLKWYGSTVDIHEQKRLSQELAASTAHFSQLLEALPHLTWTARPGDGQITYANRSFQRYTGIGAAQLPDLDWRQLIHPADVGGFANLPALLQPGEAVQAEHRLRGTDGTYRWFLASLLPLRDAAGHITQWLGTNTDINDQKRVQQQLRRKDQHLSQILGQAPAILATLEGPDHRYTFFNDSHNELMDKRVVLGEPLAQLLPELQEQGFVALLDQVYQTGETYVGHELPLLPVGALPGQPGRFLDVTFQALRDEQGHISGVLAFAVDTTERVRARQSAGALAVEVSRRDMRLRRMTEALPAVSFICAADGSIEYLSPQWYHYTGQTIELSGKDIFTTLVHPDDQAALRRDLREVFLQGRTWAFEYRLRRHDGEYRWQISRGVPEFDAQGQPLRWYGTMVDNHEQKELQDELRRSEEKFRFMADSTPVIIWTATPAGQIDYCNRPFYDYTGLQPHDLEGPGWLQAVHPDDRAGTAAVWQHSLETGQNYEQQHRLRRYDGLYHWQLVRALPLRDAEGHIVKWYGSSVDVQNQREMQEQLRRSEEQFRFMAESIPQVVWTAQPDGQLDYLNQRWTEWTGMPVEQALRFGWAELVPPDDAAQVVENYVSSFRAGTNYEQESRLLTVQDGRYRWFLHRGTPMRNAQGQVVKWFGTSTDIDDFKQVQQQLEARNEQLARTNADLDNFVYTASHDLKQPINNMAGIFEELTRTAYFRDPDAIKLITMFERALQQIHQTIHDLSDVVQLQRRHAQVPAEEVALEPLIQEILGSMQEQSVALGARFELDFRAVPTVRFVRANLQSVLYNLLSNSLKYADPGRPPRVQVRTSLEGGTPVLTVTDNGQGIDLERHGKELFQLFRRFHEHVEGSGMGLYLVNRMVQLNGAWLKVDSEVGVGSTFRIYCRG</sequence>
<dbReference type="Proteomes" id="UP001165297">
    <property type="component" value="Unassembled WGS sequence"/>
</dbReference>
<evidence type="ECO:0000256" key="3">
    <source>
        <dbReference type="ARBA" id="ARBA00022553"/>
    </source>
</evidence>
<dbReference type="InterPro" id="IPR000014">
    <property type="entry name" value="PAS"/>
</dbReference>
<feature type="domain" description="PAS" evidence="8">
    <location>
        <begin position="952"/>
        <end position="1022"/>
    </location>
</feature>
<dbReference type="InterPro" id="IPR036890">
    <property type="entry name" value="HATPase_C_sf"/>
</dbReference>
<reference evidence="10" key="1">
    <citation type="submission" date="2021-10" db="EMBL/GenBank/DDBJ databases">
        <authorList>
            <person name="Dean J.D."/>
            <person name="Kim M.K."/>
            <person name="Newey C.N."/>
            <person name="Stoker T.S."/>
            <person name="Thompson D.W."/>
            <person name="Grose J.H."/>
        </authorList>
    </citation>
    <scope>NUCLEOTIDE SEQUENCE</scope>
    <source>
        <strain evidence="10">BT635</strain>
    </source>
</reference>
<keyword evidence="11" id="KW-1185">Reference proteome</keyword>
<dbReference type="InterPro" id="IPR052162">
    <property type="entry name" value="Sensor_kinase/Photoreceptor"/>
</dbReference>
<evidence type="ECO:0000256" key="6">
    <source>
        <dbReference type="SAM" id="MobiDB-lite"/>
    </source>
</evidence>
<dbReference type="InterPro" id="IPR003594">
    <property type="entry name" value="HATPase_dom"/>
</dbReference>
<evidence type="ECO:0000259" key="7">
    <source>
        <dbReference type="PROSITE" id="PS50109"/>
    </source>
</evidence>
<dbReference type="Pfam" id="PF08447">
    <property type="entry name" value="PAS_3"/>
    <property type="match status" value="6"/>
</dbReference>
<keyword evidence="3" id="KW-0597">Phosphoprotein</keyword>
<feature type="domain" description="PAS" evidence="8">
    <location>
        <begin position="1078"/>
        <end position="1148"/>
    </location>
</feature>
<dbReference type="PANTHER" id="PTHR43304:SF1">
    <property type="entry name" value="PAC DOMAIN-CONTAINING PROTEIN"/>
    <property type="match status" value="1"/>
</dbReference>
<dbReference type="Gene3D" id="1.10.287.130">
    <property type="match status" value="1"/>
</dbReference>
<dbReference type="InterPro" id="IPR003661">
    <property type="entry name" value="HisK_dim/P_dom"/>
</dbReference>
<dbReference type="InterPro" id="IPR036097">
    <property type="entry name" value="HisK_dim/P_sf"/>
</dbReference>
<evidence type="ECO:0000256" key="4">
    <source>
        <dbReference type="ARBA" id="ARBA00022679"/>
    </source>
</evidence>